<evidence type="ECO:0000313" key="10">
    <source>
        <dbReference type="EMBL" id="AIC95177.1"/>
    </source>
</evidence>
<dbReference type="Gene3D" id="1.20.120.1220">
    <property type="match status" value="1"/>
</dbReference>
<name>A0A060LYC7_9BACI</name>
<keyword evidence="3" id="KW-1003">Cell membrane</keyword>
<evidence type="ECO:0000259" key="9">
    <source>
        <dbReference type="Pfam" id="PF06750"/>
    </source>
</evidence>
<evidence type="ECO:0000256" key="2">
    <source>
        <dbReference type="ARBA" id="ARBA00005801"/>
    </source>
</evidence>
<evidence type="ECO:0000313" key="11">
    <source>
        <dbReference type="Proteomes" id="UP000027142"/>
    </source>
</evidence>
<dbReference type="EMBL" id="CP003923">
    <property type="protein sequence ID" value="AIC95177.1"/>
    <property type="molecule type" value="Genomic_DNA"/>
</dbReference>
<keyword evidence="5 7" id="KW-1133">Transmembrane helix</keyword>
<dbReference type="AlphaFoldDB" id="A0A060LYC7"/>
<feature type="transmembrane region" description="Helical" evidence="7">
    <location>
        <begin position="225"/>
        <end position="242"/>
    </location>
</feature>
<feature type="transmembrane region" description="Helical" evidence="7">
    <location>
        <begin position="73"/>
        <end position="92"/>
    </location>
</feature>
<feature type="transmembrane region" description="Helical" evidence="7">
    <location>
        <begin position="98"/>
        <end position="117"/>
    </location>
</feature>
<proteinExistence type="inferred from homology"/>
<dbReference type="InterPro" id="IPR010627">
    <property type="entry name" value="Prepilin_pept_A24_N"/>
</dbReference>
<evidence type="ECO:0000259" key="8">
    <source>
        <dbReference type="Pfam" id="PF01478"/>
    </source>
</evidence>
<feature type="transmembrane region" description="Helical" evidence="7">
    <location>
        <begin position="124"/>
        <end position="142"/>
    </location>
</feature>
<evidence type="ECO:0000256" key="4">
    <source>
        <dbReference type="ARBA" id="ARBA00022692"/>
    </source>
</evidence>
<dbReference type="GO" id="GO:0004190">
    <property type="term" value="F:aspartic-type endopeptidase activity"/>
    <property type="evidence" value="ECO:0007669"/>
    <property type="project" value="InterPro"/>
</dbReference>
<dbReference type="InterPro" id="IPR050882">
    <property type="entry name" value="Prepilin_peptidase/N-MTase"/>
</dbReference>
<dbReference type="Proteomes" id="UP000027142">
    <property type="component" value="Chromosome"/>
</dbReference>
<keyword evidence="6 7" id="KW-0472">Membrane</keyword>
<feature type="domain" description="Prepilin peptidase A24 N-terminal" evidence="9">
    <location>
        <begin position="14"/>
        <end position="94"/>
    </location>
</feature>
<keyword evidence="11" id="KW-1185">Reference proteome</keyword>
<dbReference type="STRING" id="1246626.BleG1_2610"/>
<dbReference type="PANTHER" id="PTHR30487:SF0">
    <property type="entry name" value="PREPILIN LEADER PEPTIDASE_N-METHYLTRANSFERASE-RELATED"/>
    <property type="match status" value="1"/>
</dbReference>
<dbReference type="OrthoDB" id="9789291at2"/>
<gene>
    <name evidence="10" type="ORF">BleG1_2610</name>
</gene>
<comment type="subcellular location">
    <subcellularLocation>
        <location evidence="1">Cell membrane</location>
        <topology evidence="1">Multi-pass membrane protein</topology>
    </subcellularLocation>
</comment>
<evidence type="ECO:0000256" key="6">
    <source>
        <dbReference type="ARBA" id="ARBA00023136"/>
    </source>
</evidence>
<dbReference type="HOGENOM" id="CLU_057101_1_0_9"/>
<dbReference type="PANTHER" id="PTHR30487">
    <property type="entry name" value="TYPE 4 PREPILIN-LIKE PROTEINS LEADER PEPTIDE-PROCESSING ENZYME"/>
    <property type="match status" value="1"/>
</dbReference>
<dbReference type="RefSeq" id="WP_038481631.1">
    <property type="nucleotide sequence ID" value="NZ_CP003923.1"/>
</dbReference>
<dbReference type="GO" id="GO:0006465">
    <property type="term" value="P:signal peptide processing"/>
    <property type="evidence" value="ECO:0007669"/>
    <property type="project" value="TreeGrafter"/>
</dbReference>
<feature type="transmembrane region" description="Helical" evidence="7">
    <location>
        <begin position="148"/>
        <end position="167"/>
    </location>
</feature>
<evidence type="ECO:0000256" key="1">
    <source>
        <dbReference type="ARBA" id="ARBA00004651"/>
    </source>
</evidence>
<evidence type="ECO:0000256" key="3">
    <source>
        <dbReference type="ARBA" id="ARBA00022475"/>
    </source>
</evidence>
<dbReference type="KEGG" id="ble:BleG1_2610"/>
<evidence type="ECO:0000256" key="7">
    <source>
        <dbReference type="SAM" id="Phobius"/>
    </source>
</evidence>
<keyword evidence="4 7" id="KW-0812">Transmembrane</keyword>
<feature type="domain" description="Prepilin type IV endopeptidase peptidase" evidence="8">
    <location>
        <begin position="105"/>
        <end position="207"/>
    </location>
</feature>
<feature type="transmembrane region" description="Helical" evidence="7">
    <location>
        <begin position="6"/>
        <end position="26"/>
    </location>
</feature>
<organism evidence="10 11">
    <name type="scientific">Shouchella lehensis G1</name>
    <dbReference type="NCBI Taxonomy" id="1246626"/>
    <lineage>
        <taxon>Bacteria</taxon>
        <taxon>Bacillati</taxon>
        <taxon>Bacillota</taxon>
        <taxon>Bacilli</taxon>
        <taxon>Bacillales</taxon>
        <taxon>Bacillaceae</taxon>
        <taxon>Shouchella</taxon>
    </lineage>
</organism>
<dbReference type="Pfam" id="PF06750">
    <property type="entry name" value="A24_N_bact"/>
    <property type="match status" value="1"/>
</dbReference>
<protein>
    <submittedName>
        <fullName evidence="10">Late competence protein ComC</fullName>
    </submittedName>
</protein>
<dbReference type="InterPro" id="IPR000045">
    <property type="entry name" value="Prepilin_IV_endopep_pep"/>
</dbReference>
<accession>A0A060LYC7</accession>
<reference evidence="10 11" key="1">
    <citation type="journal article" date="2014" name="Gene">
        <title>A comparative genomic analysis of the alkalitolerant soil bacterium Bacillus lehensis G1.</title>
        <authorList>
            <person name="Noor Y.M."/>
            <person name="Samsulrizal N.H."/>
            <person name="Jema'on N.A."/>
            <person name="Low K.O."/>
            <person name="Ramli A.N."/>
            <person name="Alias N.I."/>
            <person name="Damis S.I."/>
            <person name="Fuzi S.F."/>
            <person name="Isa M.N."/>
            <person name="Murad A.M."/>
            <person name="Raih M.F."/>
            <person name="Bakar F.D."/>
            <person name="Najimudin N."/>
            <person name="Mahadi N.M."/>
            <person name="Illias R.M."/>
        </authorList>
    </citation>
    <scope>NUCLEOTIDE SEQUENCE [LARGE SCALE GENOMIC DNA]</scope>
    <source>
        <strain evidence="10 11">G1</strain>
    </source>
</reference>
<dbReference type="PATRIC" id="fig|1246626.3.peg.2604"/>
<comment type="similarity">
    <text evidence="2">Belongs to the peptidase A24 family.</text>
</comment>
<dbReference type="Pfam" id="PF01478">
    <property type="entry name" value="Peptidase_A24"/>
    <property type="match status" value="1"/>
</dbReference>
<feature type="transmembrane region" description="Helical" evidence="7">
    <location>
        <begin position="179"/>
        <end position="209"/>
    </location>
</feature>
<dbReference type="eggNOG" id="COG1989">
    <property type="taxonomic scope" value="Bacteria"/>
</dbReference>
<dbReference type="GO" id="GO:0005886">
    <property type="term" value="C:plasma membrane"/>
    <property type="evidence" value="ECO:0007669"/>
    <property type="project" value="UniProtKB-SubCell"/>
</dbReference>
<evidence type="ECO:0000256" key="5">
    <source>
        <dbReference type="ARBA" id="ARBA00022989"/>
    </source>
</evidence>
<sequence length="245" mass="28008">MADSFFIGIYSGMVGMVIGSYFLSFLSRGSFMQTIKGRSTCEHCKQAIQVIDLIPLLSYLFLKGKCRFCHHKIPFYFPLIEVITGGLFFLSWFHAHHFIDMMMSFLLISMLLLLTLTDIRSFRIPNRILLLFSIPLLVLRFFNHPIVFDVFSVAISLVLLVILFYACQKEQLGGGDVKLFLLFMLLFGTQSTLLIIAMASFIALIFVFIHPSFKEKFENGKQKKIPFAPFISIAALIVYFLPNVV</sequence>